<dbReference type="PANTHER" id="PTHR33545:SF5">
    <property type="entry name" value="UPF0750 MEMBRANE PROTEIN YITT"/>
    <property type="match status" value="1"/>
</dbReference>
<evidence type="ECO:0000256" key="6">
    <source>
        <dbReference type="SAM" id="Phobius"/>
    </source>
</evidence>
<dbReference type="GO" id="GO:0005886">
    <property type="term" value="C:plasma membrane"/>
    <property type="evidence" value="ECO:0007669"/>
    <property type="project" value="UniProtKB-SubCell"/>
</dbReference>
<evidence type="ECO:0000256" key="2">
    <source>
        <dbReference type="ARBA" id="ARBA00022475"/>
    </source>
</evidence>
<dbReference type="Pfam" id="PF10035">
    <property type="entry name" value="DUF2179"/>
    <property type="match status" value="1"/>
</dbReference>
<dbReference type="InterPro" id="IPR015867">
    <property type="entry name" value="N-reg_PII/ATP_PRibTrfase_C"/>
</dbReference>
<dbReference type="InterPro" id="IPR003740">
    <property type="entry name" value="YitT"/>
</dbReference>
<dbReference type="InterPro" id="IPR051461">
    <property type="entry name" value="UPF0750_membrane"/>
</dbReference>
<dbReference type="CDD" id="cd16380">
    <property type="entry name" value="YitT_C"/>
    <property type="match status" value="1"/>
</dbReference>
<dbReference type="PIRSF" id="PIRSF006483">
    <property type="entry name" value="Membrane_protein_YitT"/>
    <property type="match status" value="1"/>
</dbReference>
<dbReference type="KEGG" id="lgn:ABM34_11205"/>
<feature type="transmembrane region" description="Helical" evidence="6">
    <location>
        <begin position="65"/>
        <end position="81"/>
    </location>
</feature>
<feature type="domain" description="DUF2179" evidence="7">
    <location>
        <begin position="228"/>
        <end position="283"/>
    </location>
</feature>
<organism evidence="8 9">
    <name type="scientific">Companilactobacillus ginsenosidimutans</name>
    <dbReference type="NCBI Taxonomy" id="1007676"/>
    <lineage>
        <taxon>Bacteria</taxon>
        <taxon>Bacillati</taxon>
        <taxon>Bacillota</taxon>
        <taxon>Bacilli</taxon>
        <taxon>Lactobacillales</taxon>
        <taxon>Lactobacillaceae</taxon>
        <taxon>Companilactobacillus</taxon>
    </lineage>
</organism>
<sequence length="288" mass="31571">MGVAALAIFKGYPKQILAAVFYGITSAMGIQLLLQPSKIYTSGVMGASQLLVNLLDKFVHLSTEVYFWYFLLNVPLIILSWKKLGKKFTVLSLISIVSASVFILFIPLHPITNDPMLASIFGGAMVGVGSGVCFRYGFSTGGTDIIALIIQKSRGGTVGQVGFTVNAIIIVIAGMVFGWELALYSMVSIFITNIVIDRMYIQQQKITVVIYSHSIDEISKELLKTLNRGITMDYNLTGAYSGEQIGSMTMVVTKFQLFFIKQTVQKIDPNAFINIQPTIGIMGKFSDN</sequence>
<dbReference type="PANTHER" id="PTHR33545">
    <property type="entry name" value="UPF0750 MEMBRANE PROTEIN YITT-RELATED"/>
    <property type="match status" value="1"/>
</dbReference>
<protein>
    <submittedName>
        <fullName evidence="8">Membrane protein</fullName>
    </submittedName>
</protein>
<evidence type="ECO:0000256" key="1">
    <source>
        <dbReference type="ARBA" id="ARBA00004651"/>
    </source>
</evidence>
<evidence type="ECO:0000256" key="5">
    <source>
        <dbReference type="ARBA" id="ARBA00023136"/>
    </source>
</evidence>
<keyword evidence="5 6" id="KW-0472">Membrane</keyword>
<dbReference type="Pfam" id="PF02588">
    <property type="entry name" value="YitT_membrane"/>
    <property type="match status" value="1"/>
</dbReference>
<name>A0A0H4R2R5_9LACO</name>
<keyword evidence="9" id="KW-1185">Reference proteome</keyword>
<feature type="transmembrane region" description="Helical" evidence="6">
    <location>
        <begin position="88"/>
        <end position="110"/>
    </location>
</feature>
<feature type="transmembrane region" description="Helical" evidence="6">
    <location>
        <begin position="116"/>
        <end position="138"/>
    </location>
</feature>
<evidence type="ECO:0000259" key="7">
    <source>
        <dbReference type="Pfam" id="PF10035"/>
    </source>
</evidence>
<dbReference type="PATRIC" id="fig|1007676.4.peg.2268"/>
<reference evidence="9" key="1">
    <citation type="submission" date="2015-07" db="EMBL/GenBank/DDBJ databases">
        <title>Lactobacillus ginsenosidimutans/EMML 3141/ whole genome sequencing.</title>
        <authorList>
            <person name="Kim M.K."/>
            <person name="Im W.-T."/>
            <person name="Srinivasan S."/>
            <person name="Lee J.-J."/>
        </authorList>
    </citation>
    <scope>NUCLEOTIDE SEQUENCE [LARGE SCALE GENOMIC DNA]</scope>
    <source>
        <strain evidence="9">EMML 3041</strain>
    </source>
</reference>
<dbReference type="Proteomes" id="UP000036106">
    <property type="component" value="Chromosome"/>
</dbReference>
<accession>A0A0H4R2R5</accession>
<evidence type="ECO:0000256" key="4">
    <source>
        <dbReference type="ARBA" id="ARBA00022989"/>
    </source>
</evidence>
<keyword evidence="3 6" id="KW-0812">Transmembrane</keyword>
<dbReference type="EMBL" id="CP012034">
    <property type="protein sequence ID" value="AKP68045.1"/>
    <property type="molecule type" value="Genomic_DNA"/>
</dbReference>
<evidence type="ECO:0000256" key="3">
    <source>
        <dbReference type="ARBA" id="ARBA00022692"/>
    </source>
</evidence>
<proteinExistence type="predicted"/>
<evidence type="ECO:0000313" key="9">
    <source>
        <dbReference type="Proteomes" id="UP000036106"/>
    </source>
</evidence>
<dbReference type="InterPro" id="IPR019264">
    <property type="entry name" value="DUF2179"/>
</dbReference>
<dbReference type="Gene3D" id="3.30.70.120">
    <property type="match status" value="1"/>
</dbReference>
<keyword evidence="2" id="KW-1003">Cell membrane</keyword>
<keyword evidence="4 6" id="KW-1133">Transmembrane helix</keyword>
<evidence type="ECO:0000313" key="8">
    <source>
        <dbReference type="EMBL" id="AKP68045.1"/>
    </source>
</evidence>
<comment type="subcellular location">
    <subcellularLocation>
        <location evidence="1">Cell membrane</location>
        <topology evidence="1">Multi-pass membrane protein</topology>
    </subcellularLocation>
</comment>
<feature type="transmembrane region" description="Helical" evidence="6">
    <location>
        <begin position="16"/>
        <end position="34"/>
    </location>
</feature>
<dbReference type="AlphaFoldDB" id="A0A0H4R2R5"/>
<dbReference type="OrthoDB" id="2417289at2"/>
<gene>
    <name evidence="8" type="ORF">ABM34_11205</name>
</gene>
<feature type="transmembrane region" description="Helical" evidence="6">
    <location>
        <begin position="158"/>
        <end position="177"/>
    </location>
</feature>